<evidence type="ECO:0000256" key="1">
    <source>
        <dbReference type="SAM" id="MobiDB-lite"/>
    </source>
</evidence>
<dbReference type="OrthoDB" id="4775046at2"/>
<dbReference type="RefSeq" id="WP_101395374.1">
    <property type="nucleotide sequence ID" value="NZ_PJNE01000001.1"/>
</dbReference>
<feature type="compositionally biased region" description="Basic and acidic residues" evidence="1">
    <location>
        <begin position="74"/>
        <end position="83"/>
    </location>
</feature>
<feature type="region of interest" description="Disordered" evidence="1">
    <location>
        <begin position="62"/>
        <end position="83"/>
    </location>
</feature>
<reference evidence="4 5" key="1">
    <citation type="submission" date="2017-12" db="EMBL/GenBank/DDBJ databases">
        <title>Sequencing the genomes of 1000 Actinobacteria strains.</title>
        <authorList>
            <person name="Klenk H.-P."/>
        </authorList>
    </citation>
    <scope>NUCLEOTIDE SEQUENCE [LARGE SCALE GENOMIC DNA]</scope>
    <source>
        <strain evidence="4 5">DSM 12806</strain>
    </source>
</reference>
<evidence type="ECO:0000313" key="4">
    <source>
        <dbReference type="EMBL" id="PKW26872.1"/>
    </source>
</evidence>
<name>A0A2N3YJ37_9MICO</name>
<dbReference type="InterPro" id="IPR045597">
    <property type="entry name" value="DUF6458"/>
</dbReference>
<keyword evidence="2" id="KW-1133">Transmembrane helix</keyword>
<evidence type="ECO:0000259" key="3">
    <source>
        <dbReference type="Pfam" id="PF20059"/>
    </source>
</evidence>
<comment type="caution">
    <text evidence="4">The sequence shown here is derived from an EMBL/GenBank/DDBJ whole genome shotgun (WGS) entry which is preliminary data.</text>
</comment>
<feature type="transmembrane region" description="Helical" evidence="2">
    <location>
        <begin position="7"/>
        <end position="26"/>
    </location>
</feature>
<gene>
    <name evidence="4" type="ORF">ATL31_1699</name>
</gene>
<keyword evidence="5" id="KW-1185">Reference proteome</keyword>
<dbReference type="Proteomes" id="UP000233781">
    <property type="component" value="Unassembled WGS sequence"/>
</dbReference>
<dbReference type="AlphaFoldDB" id="A0A2N3YJ37"/>
<dbReference type="EMBL" id="PJNE01000001">
    <property type="protein sequence ID" value="PKW26872.1"/>
    <property type="molecule type" value="Genomic_DNA"/>
</dbReference>
<organism evidence="4 5">
    <name type="scientific">Phycicoccus duodecadis</name>
    <dbReference type="NCBI Taxonomy" id="173053"/>
    <lineage>
        <taxon>Bacteria</taxon>
        <taxon>Bacillati</taxon>
        <taxon>Actinomycetota</taxon>
        <taxon>Actinomycetes</taxon>
        <taxon>Micrococcales</taxon>
        <taxon>Intrasporangiaceae</taxon>
        <taxon>Phycicoccus</taxon>
    </lineage>
</organism>
<feature type="domain" description="DUF6458" evidence="3">
    <location>
        <begin position="1"/>
        <end position="69"/>
    </location>
</feature>
<evidence type="ECO:0000313" key="5">
    <source>
        <dbReference type="Proteomes" id="UP000233781"/>
    </source>
</evidence>
<feature type="transmembrane region" description="Helical" evidence="2">
    <location>
        <begin position="32"/>
        <end position="50"/>
    </location>
</feature>
<sequence length="83" mass="8655">MYIGLGIFLLVVGAILFFAVGTTAVAGINLSLVGIILMVAGLLAIILSFAMRGRATRGYTATRQSTVDPATGTRVDRTDVDPL</sequence>
<keyword evidence="2" id="KW-0812">Transmembrane</keyword>
<accession>A0A2N3YJ37</accession>
<keyword evidence="2" id="KW-0472">Membrane</keyword>
<proteinExistence type="predicted"/>
<protein>
    <recommendedName>
        <fullName evidence="3">DUF6458 domain-containing protein</fullName>
    </recommendedName>
</protein>
<evidence type="ECO:0000256" key="2">
    <source>
        <dbReference type="SAM" id="Phobius"/>
    </source>
</evidence>
<dbReference type="Pfam" id="PF20059">
    <property type="entry name" value="DUF6458"/>
    <property type="match status" value="1"/>
</dbReference>